<name>A0A919GCC6_9ACTN</name>
<feature type="compositionally biased region" description="Basic and acidic residues" evidence="1">
    <location>
        <begin position="1"/>
        <end position="16"/>
    </location>
</feature>
<evidence type="ECO:0000256" key="1">
    <source>
        <dbReference type="SAM" id="MobiDB-lite"/>
    </source>
</evidence>
<proteinExistence type="predicted"/>
<evidence type="ECO:0008006" key="4">
    <source>
        <dbReference type="Google" id="ProtNLM"/>
    </source>
</evidence>
<gene>
    <name evidence="2" type="ORF">GCM10018781_64050</name>
</gene>
<dbReference type="Pfam" id="PF13646">
    <property type="entry name" value="HEAT_2"/>
    <property type="match status" value="1"/>
</dbReference>
<dbReference type="EMBL" id="BNBO01000052">
    <property type="protein sequence ID" value="GHH81421.1"/>
    <property type="molecule type" value="Genomic_DNA"/>
</dbReference>
<sequence length="822" mass="85602">MAGRLTRSDGTDHRAAAEPGFAPVPEPVPEPGPGPGPGPASWPAPAVTPEQDAALAPLGGLDDVPWAGLRHAYGSAADVPGLLRALARPGEDPDRGERLDDLDAAVYHQGGAVYSAGAAVVPFLVEIACTPGLPLRAEIVELLGRFAALQNEMREPWRSAGSAVECRAALVAGHDGLVGLLDDAGAEVRTAAAALLWTYARWSPRAQDAARALVGRDAVEPDLRLRVLLRTQGARAAAAARAAEAPSAAPLMAAVDRLTRSPAHDADHDPDTDPDPDTDGLRLARLAARRRLDDPSVGWRDLLDAALAPATPQQAYRAWAEDGARLAPELCGMCGDDTAAWLNITRALIGDQRARVREGALRAAADAMLRWRSAVPELLPLVGGLLSDPEPEHRMMAADLLAAAGTADERLDDRLAAALDDPHRPTAVRAAWALARHGDPRALPALVRALDEDEEEDGFGPSAFYSGTSYWFTRPPLREALVACGERHGARLAPALRAALARCLTSSRTGHGTPGGLRADALPRLHLLCEALAACGPAAAVAGPELARLLDSTHPQLACTVVEAAGPAVADLAPQLERVGAEALVVAAARMSERYRDVALPGRPAPSGPPPGRRAEPGLADPWITALTTARAHFAVTGDGAALLRTVDQVLAVTAPLRRSVTGGGEGGRPGSAEEAAAAREAAALASALARCLAPLGPAAGAGRVGWTERWLRGNEGWWRSHEAVDVAWAHWRVTGDGDLARRVFARLLTRGPGQSFSPVELAALRRVAEAGPAARAPVPLLQACLDQDERIVGEGGWRGIVQDDEVQRLAAAALGGAAGAG</sequence>
<feature type="region of interest" description="Disordered" evidence="1">
    <location>
        <begin position="1"/>
        <end position="58"/>
    </location>
</feature>
<dbReference type="SUPFAM" id="SSF48371">
    <property type="entry name" value="ARM repeat"/>
    <property type="match status" value="2"/>
</dbReference>
<dbReference type="Gene3D" id="1.25.10.10">
    <property type="entry name" value="Leucine-rich Repeat Variant"/>
    <property type="match status" value="1"/>
</dbReference>
<keyword evidence="3" id="KW-1185">Reference proteome</keyword>
<comment type="caution">
    <text evidence="2">The sequence shown here is derived from an EMBL/GenBank/DDBJ whole genome shotgun (WGS) entry which is preliminary data.</text>
</comment>
<dbReference type="InterPro" id="IPR011989">
    <property type="entry name" value="ARM-like"/>
</dbReference>
<dbReference type="Proteomes" id="UP000617734">
    <property type="component" value="Unassembled WGS sequence"/>
</dbReference>
<accession>A0A919GCC6</accession>
<dbReference type="AlphaFoldDB" id="A0A919GCC6"/>
<organism evidence="2 3">
    <name type="scientific">Kitasatospora indigofera</name>
    <dbReference type="NCBI Taxonomy" id="67307"/>
    <lineage>
        <taxon>Bacteria</taxon>
        <taxon>Bacillati</taxon>
        <taxon>Actinomycetota</taxon>
        <taxon>Actinomycetes</taxon>
        <taxon>Kitasatosporales</taxon>
        <taxon>Streptomycetaceae</taxon>
        <taxon>Kitasatospora</taxon>
    </lineage>
</organism>
<reference evidence="2" key="2">
    <citation type="submission" date="2020-09" db="EMBL/GenBank/DDBJ databases">
        <authorList>
            <person name="Sun Q."/>
            <person name="Ohkuma M."/>
        </authorList>
    </citation>
    <scope>NUCLEOTIDE SEQUENCE</scope>
    <source>
        <strain evidence="2">JCM 4646</strain>
    </source>
</reference>
<protein>
    <recommendedName>
        <fullName evidence="4">PBS lyase</fullName>
    </recommendedName>
</protein>
<evidence type="ECO:0000313" key="2">
    <source>
        <dbReference type="EMBL" id="GHH81421.1"/>
    </source>
</evidence>
<feature type="compositionally biased region" description="Pro residues" evidence="1">
    <location>
        <begin position="22"/>
        <end position="42"/>
    </location>
</feature>
<evidence type="ECO:0000313" key="3">
    <source>
        <dbReference type="Proteomes" id="UP000617734"/>
    </source>
</evidence>
<dbReference type="InterPro" id="IPR016024">
    <property type="entry name" value="ARM-type_fold"/>
</dbReference>
<reference evidence="2" key="1">
    <citation type="journal article" date="2014" name="Int. J. Syst. Evol. Microbiol.">
        <title>Complete genome sequence of Corynebacterium casei LMG S-19264T (=DSM 44701T), isolated from a smear-ripened cheese.</title>
        <authorList>
            <consortium name="US DOE Joint Genome Institute (JGI-PGF)"/>
            <person name="Walter F."/>
            <person name="Albersmeier A."/>
            <person name="Kalinowski J."/>
            <person name="Ruckert C."/>
        </authorList>
    </citation>
    <scope>NUCLEOTIDE SEQUENCE</scope>
    <source>
        <strain evidence="2">JCM 4646</strain>
    </source>
</reference>